<dbReference type="EMBL" id="SJPI01000002">
    <property type="protein sequence ID" value="TWT51099.1"/>
    <property type="molecule type" value="Genomic_DNA"/>
</dbReference>
<keyword evidence="3" id="KW-1185">Reference proteome</keyword>
<protein>
    <submittedName>
        <fullName evidence="2">Uncharacterized protein</fullName>
    </submittedName>
</protein>
<name>A0A5C5WLT8_9BACT</name>
<proteinExistence type="predicted"/>
<keyword evidence="1" id="KW-1133">Transmembrane helix</keyword>
<dbReference type="Proteomes" id="UP000316598">
    <property type="component" value="Unassembled WGS sequence"/>
</dbReference>
<gene>
    <name evidence="2" type="ORF">Pla22_38760</name>
</gene>
<dbReference type="AlphaFoldDB" id="A0A5C5WLT8"/>
<feature type="transmembrane region" description="Helical" evidence="1">
    <location>
        <begin position="45"/>
        <end position="71"/>
    </location>
</feature>
<feature type="transmembrane region" description="Helical" evidence="1">
    <location>
        <begin position="77"/>
        <end position="100"/>
    </location>
</feature>
<evidence type="ECO:0000313" key="2">
    <source>
        <dbReference type="EMBL" id="TWT51099.1"/>
    </source>
</evidence>
<evidence type="ECO:0000313" key="3">
    <source>
        <dbReference type="Proteomes" id="UP000316598"/>
    </source>
</evidence>
<sequence length="368" mass="41339">MKVSVNPYESPRRLLPADDRESLSFSGTIEEADYASLLSRRDSEAILYGILFGLLMVMSISFTGLLIYALVNRGWSNLVLPAILLDVVLSLGAVFSWRFFRPLHRARRKLKRNPDLISKAKGRLSQQGFEFYDGSTHYWFGPQQLVHSSVTKTGVRIPVAADPYRFLAITARMIDSYSVDVAMRIKQHWIDQAKVNGKDFDEETSSSVVETIFPMPVNAISFRGSISQHQPAIAKGLRNSAIVELVAAMALVGFGYFHSDSHTFMRYGLIAYGLLCLASTVRAWSRYLSCTSMVSWDQQGWIGEHELALLAGSRSAKYSLTKLREQIDHGEVLELQFDAAATCLIARDHFKSEDEWTRVRTFCSTGNS</sequence>
<feature type="transmembrane region" description="Helical" evidence="1">
    <location>
        <begin position="264"/>
        <end position="284"/>
    </location>
</feature>
<keyword evidence="1" id="KW-0472">Membrane</keyword>
<feature type="transmembrane region" description="Helical" evidence="1">
    <location>
        <begin position="241"/>
        <end position="258"/>
    </location>
</feature>
<comment type="caution">
    <text evidence="2">The sequence shown here is derived from an EMBL/GenBank/DDBJ whole genome shotgun (WGS) entry which is preliminary data.</text>
</comment>
<organism evidence="2 3">
    <name type="scientific">Rubripirellula amarantea</name>
    <dbReference type="NCBI Taxonomy" id="2527999"/>
    <lineage>
        <taxon>Bacteria</taxon>
        <taxon>Pseudomonadati</taxon>
        <taxon>Planctomycetota</taxon>
        <taxon>Planctomycetia</taxon>
        <taxon>Pirellulales</taxon>
        <taxon>Pirellulaceae</taxon>
        <taxon>Rubripirellula</taxon>
    </lineage>
</organism>
<evidence type="ECO:0000256" key="1">
    <source>
        <dbReference type="SAM" id="Phobius"/>
    </source>
</evidence>
<accession>A0A5C5WLT8</accession>
<reference evidence="2 3" key="1">
    <citation type="submission" date="2019-02" db="EMBL/GenBank/DDBJ databases">
        <title>Deep-cultivation of Planctomycetes and their phenomic and genomic characterization uncovers novel biology.</title>
        <authorList>
            <person name="Wiegand S."/>
            <person name="Jogler M."/>
            <person name="Boedeker C."/>
            <person name="Pinto D."/>
            <person name="Vollmers J."/>
            <person name="Rivas-Marin E."/>
            <person name="Kohn T."/>
            <person name="Peeters S.H."/>
            <person name="Heuer A."/>
            <person name="Rast P."/>
            <person name="Oberbeckmann S."/>
            <person name="Bunk B."/>
            <person name="Jeske O."/>
            <person name="Meyerdierks A."/>
            <person name="Storesund J.E."/>
            <person name="Kallscheuer N."/>
            <person name="Luecker S."/>
            <person name="Lage O.M."/>
            <person name="Pohl T."/>
            <person name="Merkel B.J."/>
            <person name="Hornburger P."/>
            <person name="Mueller R.-W."/>
            <person name="Bruemmer F."/>
            <person name="Labrenz M."/>
            <person name="Spormann A.M."/>
            <person name="Op Den Camp H."/>
            <person name="Overmann J."/>
            <person name="Amann R."/>
            <person name="Jetten M.S.M."/>
            <person name="Mascher T."/>
            <person name="Medema M.H."/>
            <person name="Devos D.P."/>
            <person name="Kaster A.-K."/>
            <person name="Ovreas L."/>
            <person name="Rohde M."/>
            <person name="Galperin M.Y."/>
            <person name="Jogler C."/>
        </authorList>
    </citation>
    <scope>NUCLEOTIDE SEQUENCE [LARGE SCALE GENOMIC DNA]</scope>
    <source>
        <strain evidence="2 3">Pla22</strain>
    </source>
</reference>
<keyword evidence="1" id="KW-0812">Transmembrane</keyword>